<dbReference type="EMBL" id="JAPUFD010000016">
    <property type="protein sequence ID" value="MDI1492019.1"/>
    <property type="molecule type" value="Genomic_DNA"/>
</dbReference>
<evidence type="ECO:0000313" key="2">
    <source>
        <dbReference type="EMBL" id="MDI1492019.1"/>
    </source>
</evidence>
<feature type="region of interest" description="Disordered" evidence="1">
    <location>
        <begin position="1"/>
        <end position="95"/>
    </location>
</feature>
<proteinExistence type="predicted"/>
<evidence type="ECO:0000313" key="3">
    <source>
        <dbReference type="Proteomes" id="UP001161017"/>
    </source>
</evidence>
<comment type="caution">
    <text evidence="2">The sequence shown here is derived from an EMBL/GenBank/DDBJ whole genome shotgun (WGS) entry which is preliminary data.</text>
</comment>
<evidence type="ECO:0000256" key="1">
    <source>
        <dbReference type="SAM" id="MobiDB-lite"/>
    </source>
</evidence>
<dbReference type="Pfam" id="PF08737">
    <property type="entry name" value="Rgp1"/>
    <property type="match status" value="1"/>
</dbReference>
<accession>A0AA43QUW1</accession>
<feature type="compositionally biased region" description="Polar residues" evidence="1">
    <location>
        <begin position="1"/>
        <end position="10"/>
    </location>
</feature>
<feature type="compositionally biased region" description="Low complexity" evidence="1">
    <location>
        <begin position="54"/>
        <end position="66"/>
    </location>
</feature>
<feature type="compositionally biased region" description="Polar residues" evidence="1">
    <location>
        <begin position="338"/>
        <end position="347"/>
    </location>
</feature>
<sequence>MSSFSGQSRHQVYADRSSANTTKPSASPRIPKTGQDGLKTFLFPASATPEGEGSSSRTTNPNSRSSIPLRRALSPSAANFPDHSSPITKVLSAGSINGTPRSSAEFYSMSNNSTETLASEYVAQEAINMLRRPTHNRQPSSLAPIRMPKPEILMMGYVQISGSFVLDGSLVNQSPFEEVKRKGIVGGQAGGGLLRTESTKRDSGLLGSFGWGNLGETFGGLLGDSGLSTMKEGKKLISTKSIPILSAPQSILFVDLQLKPGEKRSFRFTYPLPKGIPPSHRGKAMRTNYSLIIGTQLQGDVLGHDLMSPHILLSNSASVASLEGPILSDAQSRDDPVKTSSKSSDGDFTTYVERLLDRPDHSSNSGLLSPTEEDSRSLVPTTDQPANMKEAVDLAILKCNTSNASRKGVNRFEITRSGQRVAVIMLLRPAYRLGESVAVVVDFHGADIPCYSLHATLETSESIDASLALRSTASVQRVTRRIHASHTESTIASDRVFFNPMIPIGATSEFITTGVNLQWELRFEFVTDGSFGAETADASTDGLMEEVATDERGSLRAAMQAFSCETFDVAVPLKVYGAVPEFDGEQSSDEYPV</sequence>
<feature type="region of interest" description="Disordered" evidence="1">
    <location>
        <begin position="327"/>
        <end position="385"/>
    </location>
</feature>
<keyword evidence="3" id="KW-1185">Reference proteome</keyword>
<dbReference type="Proteomes" id="UP001161017">
    <property type="component" value="Unassembled WGS sequence"/>
</dbReference>
<dbReference type="AlphaFoldDB" id="A0AA43QUW1"/>
<dbReference type="PANTHER" id="PTHR12507">
    <property type="entry name" value="REDUCED GROWTH PHENOTYPE 1 RGP1, YEAST -RELATED"/>
    <property type="match status" value="1"/>
</dbReference>
<reference evidence="2" key="1">
    <citation type="journal article" date="2023" name="Genome Biol. Evol.">
        <title>First Whole Genome Sequence and Flow Cytometry Genome Size Data for the Lichen-Forming Fungus Ramalina farinacea (Ascomycota).</title>
        <authorList>
            <person name="Llewellyn T."/>
            <person name="Mian S."/>
            <person name="Hill R."/>
            <person name="Leitch I.J."/>
            <person name="Gaya E."/>
        </authorList>
    </citation>
    <scope>NUCLEOTIDE SEQUENCE</scope>
    <source>
        <strain evidence="2">LIQ254RAFAR</strain>
    </source>
</reference>
<protein>
    <submittedName>
        <fullName evidence="2">Golgi membrane exchange factor (Ric1p-Rgp1p) subunit</fullName>
    </submittedName>
</protein>
<dbReference type="InterPro" id="IPR014848">
    <property type="entry name" value="Rgp1"/>
</dbReference>
<name>A0AA43QUW1_9LECA</name>
<organism evidence="2 3">
    <name type="scientific">Ramalina farinacea</name>
    <dbReference type="NCBI Taxonomy" id="258253"/>
    <lineage>
        <taxon>Eukaryota</taxon>
        <taxon>Fungi</taxon>
        <taxon>Dikarya</taxon>
        <taxon>Ascomycota</taxon>
        <taxon>Pezizomycotina</taxon>
        <taxon>Lecanoromycetes</taxon>
        <taxon>OSLEUM clade</taxon>
        <taxon>Lecanoromycetidae</taxon>
        <taxon>Lecanorales</taxon>
        <taxon>Lecanorineae</taxon>
        <taxon>Ramalinaceae</taxon>
        <taxon>Ramalina</taxon>
    </lineage>
</organism>
<gene>
    <name evidence="2" type="primary">RGP1</name>
    <name evidence="2" type="ORF">OHK93_003230</name>
</gene>